<feature type="chain" id="PRO_5016444723" evidence="2">
    <location>
        <begin position="21"/>
        <end position="393"/>
    </location>
</feature>
<evidence type="ECO:0000313" key="6">
    <source>
        <dbReference type="Proteomes" id="UP000245535"/>
    </source>
</evidence>
<feature type="transmembrane region" description="Helical" evidence="1">
    <location>
        <begin position="344"/>
        <end position="361"/>
    </location>
</feature>
<evidence type="ECO:0000259" key="4">
    <source>
        <dbReference type="Pfam" id="PF25221"/>
    </source>
</evidence>
<feature type="domain" description="Lnb N-terminal periplasmic" evidence="3">
    <location>
        <begin position="28"/>
        <end position="171"/>
    </location>
</feature>
<dbReference type="OrthoDB" id="319167at2"/>
<feature type="transmembrane region" description="Helical" evidence="1">
    <location>
        <begin position="292"/>
        <end position="311"/>
    </location>
</feature>
<feature type="transmembrane region" description="Helical" evidence="1">
    <location>
        <begin position="317"/>
        <end position="337"/>
    </location>
</feature>
<keyword evidence="1" id="KW-0812">Transmembrane</keyword>
<dbReference type="Proteomes" id="UP000245535">
    <property type="component" value="Unassembled WGS sequence"/>
</dbReference>
<evidence type="ECO:0000259" key="3">
    <source>
        <dbReference type="Pfam" id="PF13387"/>
    </source>
</evidence>
<dbReference type="EMBL" id="QGDO01000002">
    <property type="protein sequence ID" value="PWJ42550.1"/>
    <property type="molecule type" value="Genomic_DNA"/>
</dbReference>
<feature type="transmembrane region" description="Helical" evidence="1">
    <location>
        <begin position="260"/>
        <end position="280"/>
    </location>
</feature>
<comment type="caution">
    <text evidence="5">The sequence shown here is derived from an EMBL/GenBank/DDBJ whole genome shotgun (WGS) entry which is preliminary data.</text>
</comment>
<sequence length="393" mass="45091">MRILFILTLLVFPFMSNGQASNYIQLSEKAQISLVTCGSGEDLYALFGHSAVRVYDPERKFDIVYNYGVFDFDTPNFYLKFTAGKLPYKVAPNHYSRFVKAYIRRDRSVSEQELNLSQEEKQAVFEYLENNLKPENRYYQYDFFFDNCATKIRDIFQDVLGDKLKFYEDPADEGKTFRNLIDEYLIYSPWADFGIDLALGSKTDDIVQLDDFMFLPEYMEKAFGMATLSNDENGTIPFVKSKKVLYEASPLKKPTGIIAYPFRLIGLLCLVLVSIEALLFKKGSQRYILEGTLFLVIGIVGLILTLLWFATDHNITVTNWNLLWANPLYLLAAFWAFKGKSKPKFFAGLAVSEALVLISFIFLPQALHIACIPIIILLAVCNLRIAYQGQRLR</sequence>
<dbReference type="InterPro" id="IPR025178">
    <property type="entry name" value="Lnb_N"/>
</dbReference>
<gene>
    <name evidence="5" type="ORF">BC781_10293</name>
</gene>
<keyword evidence="1" id="KW-0472">Membrane</keyword>
<evidence type="ECO:0000256" key="2">
    <source>
        <dbReference type="SAM" id="SignalP"/>
    </source>
</evidence>
<protein>
    <submittedName>
        <fullName evidence="5">Uncharacterized protein DUF4105</fullName>
    </submittedName>
</protein>
<evidence type="ECO:0000313" key="5">
    <source>
        <dbReference type="EMBL" id="PWJ42550.1"/>
    </source>
</evidence>
<feature type="transmembrane region" description="Helical" evidence="1">
    <location>
        <begin position="367"/>
        <end position="387"/>
    </location>
</feature>
<dbReference type="AlphaFoldDB" id="A0A315ZB18"/>
<keyword evidence="1" id="KW-1133">Transmembrane helix</keyword>
<dbReference type="RefSeq" id="WP_158281421.1">
    <property type="nucleotide sequence ID" value="NZ_QGDO01000002.1"/>
</dbReference>
<proteinExistence type="predicted"/>
<feature type="signal peptide" evidence="2">
    <location>
        <begin position="1"/>
        <end position="20"/>
    </location>
</feature>
<accession>A0A315ZB18</accession>
<keyword evidence="6" id="KW-1185">Reference proteome</keyword>
<reference evidence="5 6" key="1">
    <citation type="submission" date="2018-03" db="EMBL/GenBank/DDBJ databases">
        <title>Genomic Encyclopedia of Archaeal and Bacterial Type Strains, Phase II (KMG-II): from individual species to whole genera.</title>
        <authorList>
            <person name="Goeker M."/>
        </authorList>
    </citation>
    <scope>NUCLEOTIDE SEQUENCE [LARGE SCALE GENOMIC DNA]</scope>
    <source>
        <strain evidence="5 6">DSM 28229</strain>
    </source>
</reference>
<feature type="domain" description="Lnb-like transmembrane" evidence="4">
    <location>
        <begin position="259"/>
        <end position="383"/>
    </location>
</feature>
<organism evidence="5 6">
    <name type="scientific">Sediminitomix flava</name>
    <dbReference type="NCBI Taxonomy" id="379075"/>
    <lineage>
        <taxon>Bacteria</taxon>
        <taxon>Pseudomonadati</taxon>
        <taxon>Bacteroidota</taxon>
        <taxon>Cytophagia</taxon>
        <taxon>Cytophagales</taxon>
        <taxon>Flammeovirgaceae</taxon>
        <taxon>Sediminitomix</taxon>
    </lineage>
</organism>
<evidence type="ECO:0000256" key="1">
    <source>
        <dbReference type="SAM" id="Phobius"/>
    </source>
</evidence>
<dbReference type="InterPro" id="IPR057436">
    <property type="entry name" value="5TMH_Lnb"/>
</dbReference>
<name>A0A315ZB18_SEDFL</name>
<dbReference type="Pfam" id="PF25221">
    <property type="entry name" value="5TMH_Lnb"/>
    <property type="match status" value="1"/>
</dbReference>
<dbReference type="Pfam" id="PF13387">
    <property type="entry name" value="Lnb_N"/>
    <property type="match status" value="1"/>
</dbReference>
<keyword evidence="2" id="KW-0732">Signal</keyword>